<dbReference type="Proteomes" id="UP000636453">
    <property type="component" value="Unassembled WGS sequence"/>
</dbReference>
<dbReference type="NCBIfam" id="NF047864">
    <property type="entry name" value="CBU_0592_membra"/>
    <property type="match status" value="1"/>
</dbReference>
<evidence type="ECO:0000259" key="2">
    <source>
        <dbReference type="Pfam" id="PF26604"/>
    </source>
</evidence>
<feature type="domain" description="CBU-0592-like" evidence="2">
    <location>
        <begin position="6"/>
        <end position="81"/>
    </location>
</feature>
<dbReference type="AlphaFoldDB" id="A0A919DB21"/>
<gene>
    <name evidence="3" type="ORF">GCM10007167_08450</name>
</gene>
<protein>
    <recommendedName>
        <fullName evidence="2">CBU-0592-like domain-containing protein</fullName>
    </recommendedName>
</protein>
<dbReference type="RefSeq" id="WP_146473974.1">
    <property type="nucleotide sequence ID" value="NZ_BNCF01000003.1"/>
</dbReference>
<dbReference type="OrthoDB" id="5957557at2"/>
<evidence type="ECO:0000313" key="4">
    <source>
        <dbReference type="Proteomes" id="UP000636453"/>
    </source>
</evidence>
<organism evidence="3 4">
    <name type="scientific">Vulcaniibacterium thermophilum</name>
    <dbReference type="NCBI Taxonomy" id="1169913"/>
    <lineage>
        <taxon>Bacteria</taxon>
        <taxon>Pseudomonadati</taxon>
        <taxon>Pseudomonadota</taxon>
        <taxon>Gammaproteobacteria</taxon>
        <taxon>Lysobacterales</taxon>
        <taxon>Lysobacteraceae</taxon>
        <taxon>Vulcaniibacterium</taxon>
    </lineage>
</organism>
<dbReference type="Pfam" id="PF26604">
    <property type="entry name" value="CBU_0592"/>
    <property type="match status" value="1"/>
</dbReference>
<dbReference type="EMBL" id="BNCF01000003">
    <property type="protein sequence ID" value="GHE29026.1"/>
    <property type="molecule type" value="Genomic_DNA"/>
</dbReference>
<dbReference type="InterPro" id="IPR058058">
    <property type="entry name" value="CBU_0592-like"/>
</dbReference>
<sequence>MNVTWYDALGLFGVGLILAAYFALQAGRAQAHGLGYQLANLIGAALVLLSLMFEFNLSAFVIESAWVLISLYGIVKARRERRTPRS</sequence>
<evidence type="ECO:0000313" key="3">
    <source>
        <dbReference type="EMBL" id="GHE29026.1"/>
    </source>
</evidence>
<name>A0A919DB21_9GAMM</name>
<keyword evidence="1" id="KW-0472">Membrane</keyword>
<feature type="transmembrane region" description="Helical" evidence="1">
    <location>
        <begin position="36"/>
        <end position="53"/>
    </location>
</feature>
<reference evidence="3" key="1">
    <citation type="journal article" date="2014" name="Int. J. Syst. Evol. Microbiol.">
        <title>Complete genome sequence of Corynebacterium casei LMG S-19264T (=DSM 44701T), isolated from a smear-ripened cheese.</title>
        <authorList>
            <consortium name="US DOE Joint Genome Institute (JGI-PGF)"/>
            <person name="Walter F."/>
            <person name="Albersmeier A."/>
            <person name="Kalinowski J."/>
            <person name="Ruckert C."/>
        </authorList>
    </citation>
    <scope>NUCLEOTIDE SEQUENCE</scope>
    <source>
        <strain evidence="3">KCTC 32020</strain>
    </source>
</reference>
<feature type="transmembrane region" description="Helical" evidence="1">
    <location>
        <begin position="59"/>
        <end position="75"/>
    </location>
</feature>
<feature type="transmembrane region" description="Helical" evidence="1">
    <location>
        <begin position="6"/>
        <end position="24"/>
    </location>
</feature>
<comment type="caution">
    <text evidence="3">The sequence shown here is derived from an EMBL/GenBank/DDBJ whole genome shotgun (WGS) entry which is preliminary data.</text>
</comment>
<evidence type="ECO:0000256" key="1">
    <source>
        <dbReference type="SAM" id="Phobius"/>
    </source>
</evidence>
<keyword evidence="1" id="KW-1133">Transmembrane helix</keyword>
<keyword evidence="1" id="KW-0812">Transmembrane</keyword>
<accession>A0A919DB21</accession>
<reference evidence="3" key="2">
    <citation type="submission" date="2020-09" db="EMBL/GenBank/DDBJ databases">
        <authorList>
            <person name="Sun Q."/>
            <person name="Kim S."/>
        </authorList>
    </citation>
    <scope>NUCLEOTIDE SEQUENCE</scope>
    <source>
        <strain evidence="3">KCTC 32020</strain>
    </source>
</reference>
<keyword evidence="4" id="KW-1185">Reference proteome</keyword>
<proteinExistence type="predicted"/>